<dbReference type="GO" id="GO:0005524">
    <property type="term" value="F:ATP binding"/>
    <property type="evidence" value="ECO:0007669"/>
    <property type="project" value="UniProtKB-KW"/>
</dbReference>
<evidence type="ECO:0000256" key="2">
    <source>
        <dbReference type="ARBA" id="ARBA00005675"/>
    </source>
</evidence>
<dbReference type="SFLD" id="SFLDF00027">
    <property type="entry name" value="p-type_atpase"/>
    <property type="match status" value="1"/>
</dbReference>
<evidence type="ECO:0000256" key="7">
    <source>
        <dbReference type="ARBA" id="ARBA00022967"/>
    </source>
</evidence>
<evidence type="ECO:0000256" key="4">
    <source>
        <dbReference type="ARBA" id="ARBA00022692"/>
    </source>
</evidence>
<evidence type="ECO:0000256" key="6">
    <source>
        <dbReference type="ARBA" id="ARBA00022840"/>
    </source>
</evidence>
<evidence type="ECO:0000256" key="5">
    <source>
        <dbReference type="ARBA" id="ARBA00022741"/>
    </source>
</evidence>
<evidence type="ECO:0000313" key="12">
    <source>
        <dbReference type="EMBL" id="HGB13970.1"/>
    </source>
</evidence>
<dbReference type="Pfam" id="PF00690">
    <property type="entry name" value="Cation_ATPase_N"/>
    <property type="match status" value="1"/>
</dbReference>
<dbReference type="GO" id="GO:0005886">
    <property type="term" value="C:plasma membrane"/>
    <property type="evidence" value="ECO:0007669"/>
    <property type="project" value="UniProtKB-SubCell"/>
</dbReference>
<comment type="similarity">
    <text evidence="2">Belongs to the cation transport ATPase (P-type) (TC 3.A.3) family. Type IIA subfamily.</text>
</comment>
<evidence type="ECO:0000256" key="3">
    <source>
        <dbReference type="ARBA" id="ARBA00022475"/>
    </source>
</evidence>
<feature type="transmembrane region" description="Helical" evidence="10">
    <location>
        <begin position="273"/>
        <end position="298"/>
    </location>
</feature>
<dbReference type="InterPro" id="IPR008250">
    <property type="entry name" value="ATPase_P-typ_transduc_dom_A_sf"/>
</dbReference>
<keyword evidence="8 10" id="KW-1133">Transmembrane helix</keyword>
<dbReference type="FunFam" id="3.40.50.1000:FF:000028">
    <property type="entry name" value="Calcium-transporting P-type ATPase, putative"/>
    <property type="match status" value="1"/>
</dbReference>
<keyword evidence="4 10" id="KW-0812">Transmembrane</keyword>
<dbReference type="SUPFAM" id="SSF81665">
    <property type="entry name" value="Calcium ATPase, transmembrane domain M"/>
    <property type="match status" value="1"/>
</dbReference>
<evidence type="ECO:0000256" key="9">
    <source>
        <dbReference type="ARBA" id="ARBA00023136"/>
    </source>
</evidence>
<dbReference type="SFLD" id="SFLDG00002">
    <property type="entry name" value="C1.7:_P-type_atpase_like"/>
    <property type="match status" value="1"/>
</dbReference>
<evidence type="ECO:0000256" key="8">
    <source>
        <dbReference type="ARBA" id="ARBA00022989"/>
    </source>
</evidence>
<feature type="transmembrane region" description="Helical" evidence="10">
    <location>
        <begin position="668"/>
        <end position="689"/>
    </location>
</feature>
<sequence>MNVQTLAIEDVYKHLLTSEAGLSASEAAKRLHEYGFNEITEVRKTPLIIRFLSQFTHFLAILLWLAAALCFVSEYLRPGEGLLSLGLAIIAVIVINAVFTFVQEYRAEKAVAALKALLPFNAKVRRDGVEQEIPAREVVPGDVILLAEGDKVPADARLVAATRLMVNNAPLTGESDPKPRSAAPFQGDYLDSPNLVFAGTLVVSGKGTAVAVATGMATEFGKIAHLTSAVEPGLTSLQREIIRVTRLVAVIALTLGAVFFALGFFLGRSFWHNFLFAIGIIVANVPEGLLPTVTLSLAMASQRLARKKALIKNLSSVETLGSVTVICTDKTGTLTQNRMEVRRLWVPAGANQVVAEGMLLKIAGLCNNAVFTGNGYRGDPTEVALLKAARERGVDLTGERWQELPFDAERKRMTTVTSTADGVLVLTKGALETVLPLCVEVFSGTDGEALREDTRDEIISASQALMDEGLRVMAFAYKKLPAPSHVPEASELPEEFLESALTFVGLAGLEDPPRPEVPGAVRSCREAGIRVLMITGDAGRTALAVAREIGLMHGNARVVEGQELEKMSDRQLREVLSDPGLLFARMTPRHKMRIVSILKEEGERVAVTGDGVNDAPALRWADIGVAMGLIGTDVAREAADMVLLDDNFATIVAAIEEGRAVFENIQKFMSYIFASNIAEIVPYLAYVLFNIPLPLTIMQILAVDLGTNMFPALALGADPPSPEVLRRPPRSPDEKLLNLRLLGRSYLFLGPIEAAAGLFGFFYVLKSGGWQWGETLPPHNFLYLQATTACLAAIVVTQIANVFACRSFRTSVFRLGLFSNRLILVGITLELLTILFIVYHPGGQFVFGTAPLPGRVWLIFIPFALALLFLEEGRKLLVRSWAAFRR</sequence>
<dbReference type="PRINTS" id="PR00119">
    <property type="entry name" value="CATATPASE"/>
</dbReference>
<dbReference type="InterPro" id="IPR018303">
    <property type="entry name" value="ATPase_P-typ_P_site"/>
</dbReference>
<feature type="domain" description="Cation-transporting P-type ATPase N-terminal" evidence="11">
    <location>
        <begin position="2"/>
        <end position="75"/>
    </location>
</feature>
<dbReference type="PANTHER" id="PTHR43294">
    <property type="entry name" value="SODIUM/POTASSIUM-TRANSPORTING ATPASE SUBUNIT ALPHA"/>
    <property type="match status" value="1"/>
</dbReference>
<keyword evidence="7" id="KW-1278">Translocase</keyword>
<dbReference type="InterPro" id="IPR001757">
    <property type="entry name" value="P_typ_ATPase"/>
</dbReference>
<feature type="transmembrane region" description="Helical" evidence="10">
    <location>
        <begin position="695"/>
        <end position="717"/>
    </location>
</feature>
<dbReference type="InterPro" id="IPR036412">
    <property type="entry name" value="HAD-like_sf"/>
</dbReference>
<dbReference type="Gene3D" id="3.40.50.1000">
    <property type="entry name" value="HAD superfamily/HAD-like"/>
    <property type="match status" value="1"/>
</dbReference>
<name>A0A7C3WGQ1_9BACT</name>
<feature type="transmembrane region" description="Helical" evidence="10">
    <location>
        <begin position="745"/>
        <end position="765"/>
    </location>
</feature>
<dbReference type="PRINTS" id="PR00120">
    <property type="entry name" value="HATPASE"/>
</dbReference>
<keyword evidence="9 10" id="KW-0472">Membrane</keyword>
<feature type="transmembrane region" description="Helical" evidence="10">
    <location>
        <begin position="822"/>
        <end position="840"/>
    </location>
</feature>
<dbReference type="AlphaFoldDB" id="A0A7C3WGQ1"/>
<dbReference type="InterPro" id="IPR059000">
    <property type="entry name" value="ATPase_P-type_domA"/>
</dbReference>
<feature type="transmembrane region" description="Helical" evidence="10">
    <location>
        <begin position="781"/>
        <end position="802"/>
    </location>
</feature>
<organism evidence="12">
    <name type="scientific">Desulfobacca acetoxidans</name>
    <dbReference type="NCBI Taxonomy" id="60893"/>
    <lineage>
        <taxon>Bacteria</taxon>
        <taxon>Pseudomonadati</taxon>
        <taxon>Thermodesulfobacteriota</taxon>
        <taxon>Desulfobaccia</taxon>
        <taxon>Desulfobaccales</taxon>
        <taxon>Desulfobaccaceae</taxon>
        <taxon>Desulfobacca</taxon>
    </lineage>
</organism>
<dbReference type="Gene3D" id="1.20.1110.10">
    <property type="entry name" value="Calcium-transporting ATPase, transmembrane domain"/>
    <property type="match status" value="1"/>
</dbReference>
<dbReference type="Pfam" id="PF13246">
    <property type="entry name" value="Cation_ATPase"/>
    <property type="match status" value="1"/>
</dbReference>
<keyword evidence="5" id="KW-0547">Nucleotide-binding</keyword>
<dbReference type="InterPro" id="IPR023214">
    <property type="entry name" value="HAD_sf"/>
</dbReference>
<dbReference type="GO" id="GO:0016887">
    <property type="term" value="F:ATP hydrolysis activity"/>
    <property type="evidence" value="ECO:0007669"/>
    <property type="project" value="InterPro"/>
</dbReference>
<dbReference type="SUPFAM" id="SSF56784">
    <property type="entry name" value="HAD-like"/>
    <property type="match status" value="1"/>
</dbReference>
<dbReference type="SMART" id="SM00831">
    <property type="entry name" value="Cation_ATPase_N"/>
    <property type="match status" value="1"/>
</dbReference>
<dbReference type="Pfam" id="PF00689">
    <property type="entry name" value="Cation_ATPase_C"/>
    <property type="match status" value="1"/>
</dbReference>
<evidence type="ECO:0000256" key="10">
    <source>
        <dbReference type="SAM" id="Phobius"/>
    </source>
</evidence>
<evidence type="ECO:0000259" key="11">
    <source>
        <dbReference type="SMART" id="SM00831"/>
    </source>
</evidence>
<dbReference type="EMBL" id="DTHB01000016">
    <property type="protein sequence ID" value="HGB13970.1"/>
    <property type="molecule type" value="Genomic_DNA"/>
</dbReference>
<keyword evidence="6" id="KW-0067">ATP-binding</keyword>
<evidence type="ECO:0000256" key="1">
    <source>
        <dbReference type="ARBA" id="ARBA00004651"/>
    </source>
</evidence>
<dbReference type="Pfam" id="PF00122">
    <property type="entry name" value="E1-E2_ATPase"/>
    <property type="match status" value="1"/>
</dbReference>
<dbReference type="InterPro" id="IPR023298">
    <property type="entry name" value="ATPase_P-typ_TM_dom_sf"/>
</dbReference>
<gene>
    <name evidence="12" type="ORF">ENV62_01845</name>
</gene>
<feature type="transmembrane region" description="Helical" evidence="10">
    <location>
        <begin position="247"/>
        <end position="267"/>
    </location>
</feature>
<proteinExistence type="inferred from homology"/>
<dbReference type="Gene3D" id="2.70.150.10">
    <property type="entry name" value="Calcium-transporting ATPase, cytoplasmic transduction domain A"/>
    <property type="match status" value="1"/>
</dbReference>
<feature type="transmembrane region" description="Helical" evidence="10">
    <location>
        <begin position="82"/>
        <end position="102"/>
    </location>
</feature>
<protein>
    <submittedName>
        <fullName evidence="12">Cation-transporting P-type ATPase</fullName>
    </submittedName>
</protein>
<comment type="subcellular location">
    <subcellularLocation>
        <location evidence="1">Cell membrane</location>
        <topology evidence="1">Multi-pass membrane protein</topology>
    </subcellularLocation>
</comment>
<accession>A0A7C3WGQ1</accession>
<dbReference type="SFLD" id="SFLDS00003">
    <property type="entry name" value="Haloacid_Dehalogenase"/>
    <property type="match status" value="1"/>
</dbReference>
<dbReference type="SUPFAM" id="SSF81653">
    <property type="entry name" value="Calcium ATPase, transduction domain A"/>
    <property type="match status" value="1"/>
</dbReference>
<dbReference type="Gene3D" id="3.40.1110.10">
    <property type="entry name" value="Calcium-transporting ATPase, cytoplasmic domain N"/>
    <property type="match status" value="1"/>
</dbReference>
<dbReference type="InterPro" id="IPR006068">
    <property type="entry name" value="ATPase_P-typ_cation-transptr_C"/>
</dbReference>
<dbReference type="InterPro" id="IPR023299">
    <property type="entry name" value="ATPase_P-typ_cyto_dom_N"/>
</dbReference>
<dbReference type="PROSITE" id="PS00154">
    <property type="entry name" value="ATPASE_E1_E2"/>
    <property type="match status" value="1"/>
</dbReference>
<reference evidence="12" key="1">
    <citation type="journal article" date="2020" name="mSystems">
        <title>Genome- and Community-Level Interaction Insights into Carbon Utilization and Element Cycling Functions of Hydrothermarchaeota in Hydrothermal Sediment.</title>
        <authorList>
            <person name="Zhou Z."/>
            <person name="Liu Y."/>
            <person name="Xu W."/>
            <person name="Pan J."/>
            <person name="Luo Z.H."/>
            <person name="Li M."/>
        </authorList>
    </citation>
    <scope>NUCLEOTIDE SEQUENCE [LARGE SCALE GENOMIC DNA]</scope>
    <source>
        <strain evidence="12">SpSt-776</strain>
    </source>
</reference>
<keyword evidence="3" id="KW-1003">Cell membrane</keyword>
<comment type="caution">
    <text evidence="12">The sequence shown here is derived from an EMBL/GenBank/DDBJ whole genome shotgun (WGS) entry which is preliminary data.</text>
</comment>
<dbReference type="InterPro" id="IPR004014">
    <property type="entry name" value="ATPase_P-typ_cation-transptr_N"/>
</dbReference>
<dbReference type="InterPro" id="IPR044492">
    <property type="entry name" value="P_typ_ATPase_HD_dom"/>
</dbReference>
<dbReference type="Pfam" id="PF08282">
    <property type="entry name" value="Hydrolase_3"/>
    <property type="match status" value="1"/>
</dbReference>
<dbReference type="PANTHER" id="PTHR43294:SF21">
    <property type="entry name" value="CATION TRANSPORTING ATPASE"/>
    <property type="match status" value="1"/>
</dbReference>
<dbReference type="NCBIfam" id="TIGR01494">
    <property type="entry name" value="ATPase_P-type"/>
    <property type="match status" value="2"/>
</dbReference>
<dbReference type="InterPro" id="IPR050510">
    <property type="entry name" value="Cation_transp_ATPase_P-type"/>
</dbReference>
<feature type="transmembrane region" description="Helical" evidence="10">
    <location>
        <begin position="852"/>
        <end position="870"/>
    </location>
</feature>